<feature type="domain" description="TIR" evidence="2">
    <location>
        <begin position="3"/>
        <end position="59"/>
    </location>
</feature>
<evidence type="ECO:0000313" key="4">
    <source>
        <dbReference type="Proteomes" id="UP001163823"/>
    </source>
</evidence>
<evidence type="ECO:0000259" key="2">
    <source>
        <dbReference type="Pfam" id="PF01582"/>
    </source>
</evidence>
<dbReference type="GO" id="GO:0006952">
    <property type="term" value="P:defense response"/>
    <property type="evidence" value="ECO:0007669"/>
    <property type="project" value="InterPro"/>
</dbReference>
<dbReference type="KEGG" id="qsa:O6P43_017051"/>
<feature type="domain" description="NB-ARC" evidence="1">
    <location>
        <begin position="64"/>
        <end position="209"/>
    </location>
</feature>
<dbReference type="InterPro" id="IPR000157">
    <property type="entry name" value="TIR_dom"/>
</dbReference>
<dbReference type="Proteomes" id="UP001163823">
    <property type="component" value="Chromosome 7"/>
</dbReference>
<dbReference type="PRINTS" id="PR00364">
    <property type="entry name" value="DISEASERSIST"/>
</dbReference>
<dbReference type="EMBL" id="JARAOO010000007">
    <property type="protein sequence ID" value="KAJ7961742.1"/>
    <property type="molecule type" value="Genomic_DNA"/>
</dbReference>
<dbReference type="InterPro" id="IPR035897">
    <property type="entry name" value="Toll_tir_struct_dom_sf"/>
</dbReference>
<gene>
    <name evidence="3" type="ORF">O6P43_017051</name>
</gene>
<keyword evidence="4" id="KW-1185">Reference proteome</keyword>
<proteinExistence type="predicted"/>
<dbReference type="PANTHER" id="PTHR11017">
    <property type="entry name" value="LEUCINE-RICH REPEAT-CONTAINING PROTEIN"/>
    <property type="match status" value="1"/>
</dbReference>
<evidence type="ECO:0000313" key="3">
    <source>
        <dbReference type="EMBL" id="KAJ7961742.1"/>
    </source>
</evidence>
<dbReference type="AlphaFoldDB" id="A0AAD7LPK4"/>
<protein>
    <submittedName>
        <fullName evidence="3">Disease resistance protein (TIR-NBS-LRR class)</fullName>
    </submittedName>
</protein>
<dbReference type="PANTHER" id="PTHR11017:SF479">
    <property type="entry name" value="DISEASE RESISTANCE PROTEIN (TIR-NBS-LRR CLASS) FAMILY"/>
    <property type="match status" value="1"/>
</dbReference>
<reference evidence="3" key="1">
    <citation type="journal article" date="2023" name="Science">
        <title>Elucidation of the pathway for biosynthesis of saponin adjuvants from the soapbark tree.</title>
        <authorList>
            <person name="Reed J."/>
            <person name="Orme A."/>
            <person name="El-Demerdash A."/>
            <person name="Owen C."/>
            <person name="Martin L.B.B."/>
            <person name="Misra R.C."/>
            <person name="Kikuchi S."/>
            <person name="Rejzek M."/>
            <person name="Martin A.C."/>
            <person name="Harkess A."/>
            <person name="Leebens-Mack J."/>
            <person name="Louveau T."/>
            <person name="Stephenson M.J."/>
            <person name="Osbourn A."/>
        </authorList>
    </citation>
    <scope>NUCLEOTIDE SEQUENCE</scope>
    <source>
        <strain evidence="3">S10</strain>
    </source>
</reference>
<dbReference type="Gene3D" id="3.40.50.10140">
    <property type="entry name" value="Toll/interleukin-1 receptor homology (TIR) domain"/>
    <property type="match status" value="1"/>
</dbReference>
<dbReference type="GO" id="GO:0043531">
    <property type="term" value="F:ADP binding"/>
    <property type="evidence" value="ECO:0007669"/>
    <property type="project" value="InterPro"/>
</dbReference>
<dbReference type="GO" id="GO:0007165">
    <property type="term" value="P:signal transduction"/>
    <property type="evidence" value="ECO:0007669"/>
    <property type="project" value="InterPro"/>
</dbReference>
<dbReference type="InterPro" id="IPR002182">
    <property type="entry name" value="NB-ARC"/>
</dbReference>
<accession>A0AAD7LPK4</accession>
<dbReference type="InterPro" id="IPR027417">
    <property type="entry name" value="P-loop_NTPase"/>
</dbReference>
<comment type="caution">
    <text evidence="3">The sequence shown here is derived from an EMBL/GenBank/DDBJ whole genome shotgun (WGS) entry which is preliminary data.</text>
</comment>
<dbReference type="Gene3D" id="3.40.50.300">
    <property type="entry name" value="P-loop containing nucleotide triphosphate hydrolases"/>
    <property type="match status" value="1"/>
</dbReference>
<dbReference type="Pfam" id="PF00931">
    <property type="entry name" value="NB-ARC"/>
    <property type="match status" value="1"/>
</dbReference>
<name>A0AAD7LPK4_QUISA</name>
<dbReference type="SUPFAM" id="SSF52540">
    <property type="entry name" value="P-loop containing nucleoside triphosphate hydrolases"/>
    <property type="match status" value="1"/>
</dbReference>
<dbReference type="InterPro" id="IPR044974">
    <property type="entry name" value="Disease_R_plants"/>
</dbReference>
<evidence type="ECO:0000259" key="1">
    <source>
        <dbReference type="Pfam" id="PF00931"/>
    </source>
</evidence>
<dbReference type="Pfam" id="PF01582">
    <property type="entry name" value="TIR"/>
    <property type="match status" value="1"/>
</dbReference>
<organism evidence="3 4">
    <name type="scientific">Quillaja saponaria</name>
    <name type="common">Soap bark tree</name>
    <dbReference type="NCBI Taxonomy" id="32244"/>
    <lineage>
        <taxon>Eukaryota</taxon>
        <taxon>Viridiplantae</taxon>
        <taxon>Streptophyta</taxon>
        <taxon>Embryophyta</taxon>
        <taxon>Tracheophyta</taxon>
        <taxon>Spermatophyta</taxon>
        <taxon>Magnoliopsida</taxon>
        <taxon>eudicotyledons</taxon>
        <taxon>Gunneridae</taxon>
        <taxon>Pentapetalae</taxon>
        <taxon>rosids</taxon>
        <taxon>fabids</taxon>
        <taxon>Fabales</taxon>
        <taxon>Quillajaceae</taxon>
        <taxon>Quillaja</taxon>
    </lineage>
</organism>
<sequence>MNKLSKWKAALTEAASLSGCHSINFMSEPTLTDKLVQDILLKLNRLSLSEFNFKDLVGIKRPTKKVEPFLQTGSSKVRTLGIWGMPGIGKITIAEAVFTKLSSQFNHRYFVPNVREQVEKSGLTLVRDKYFSALLEQAGPHIVRHNFERERLSRKNALVVFDDVDKSIQLETFTGSLLNEYLDSRSRVIVTSNDRQVLENVADSIYDVTKMCFPDSLCLFSSVNVGFVRTGDLERWSPCVQAGDLTRWSPPCVRVRDLQGWSWRPVNSLKLKSVSREIRGEL</sequence>